<reference evidence="1 2" key="1">
    <citation type="submission" date="2020-04" db="EMBL/GenBank/DDBJ databases">
        <title>Chitinophaga sp. G-6-1-13 sp. nov., isolated from soil.</title>
        <authorList>
            <person name="Dahal R.H."/>
            <person name="Chaudhary D.K."/>
        </authorList>
    </citation>
    <scope>NUCLEOTIDE SEQUENCE [LARGE SCALE GENOMIC DNA]</scope>
    <source>
        <strain evidence="1 2">G-6-1-13</strain>
    </source>
</reference>
<dbReference type="EMBL" id="JABBGC010000001">
    <property type="protein sequence ID" value="NML36817.1"/>
    <property type="molecule type" value="Genomic_DNA"/>
</dbReference>
<evidence type="ECO:0000313" key="2">
    <source>
        <dbReference type="Proteomes" id="UP000583266"/>
    </source>
</evidence>
<evidence type="ECO:0000313" key="1">
    <source>
        <dbReference type="EMBL" id="NML36817.1"/>
    </source>
</evidence>
<comment type="caution">
    <text evidence="1">The sequence shown here is derived from an EMBL/GenBank/DDBJ whole genome shotgun (WGS) entry which is preliminary data.</text>
</comment>
<dbReference type="RefSeq" id="WP_169223920.1">
    <property type="nucleotide sequence ID" value="NZ_JABBGC010000001.1"/>
</dbReference>
<gene>
    <name evidence="1" type="ORF">HHL17_06375</name>
</gene>
<sequence>MFNFFRKKAAPIKAVSIPDLGWEKVRDTSGIIHWVNPEQSISVSVNYFDLPPDLPSAKDLSVIRQFFRSSVAQAGGGIIAVDLSHHQHIPLVSTLFKFPQQPNGITYIASVIIPFKECSYVLKVTAVEAGHTGMREAMVMDMLSKSGFDTDLLSADPYEPGFREGVVMNATEKPEYDTMFPSHHLSQARQLIARITQEMVLQPVIFQLPPFEQ</sequence>
<keyword evidence="2" id="KW-1185">Reference proteome</keyword>
<protein>
    <submittedName>
        <fullName evidence="1">Uncharacterized protein</fullName>
    </submittedName>
</protein>
<dbReference type="AlphaFoldDB" id="A0A848GG58"/>
<proteinExistence type="predicted"/>
<name>A0A848GG58_9BACT</name>
<dbReference type="Proteomes" id="UP000583266">
    <property type="component" value="Unassembled WGS sequence"/>
</dbReference>
<accession>A0A848GG58</accession>
<organism evidence="1 2">
    <name type="scientific">Chitinophaga fulva</name>
    <dbReference type="NCBI Taxonomy" id="2728842"/>
    <lineage>
        <taxon>Bacteria</taxon>
        <taxon>Pseudomonadati</taxon>
        <taxon>Bacteroidota</taxon>
        <taxon>Chitinophagia</taxon>
        <taxon>Chitinophagales</taxon>
        <taxon>Chitinophagaceae</taxon>
        <taxon>Chitinophaga</taxon>
    </lineage>
</organism>